<evidence type="ECO:0000313" key="3">
    <source>
        <dbReference type="EMBL" id="SCL71151.1"/>
    </source>
</evidence>
<dbReference type="EMBL" id="FMIC01000002">
    <property type="protein sequence ID" value="SCL71151.1"/>
    <property type="molecule type" value="Genomic_DNA"/>
</dbReference>
<dbReference type="AlphaFoldDB" id="A0A1C6VXS8"/>
<dbReference type="Gene3D" id="3.40.50.300">
    <property type="entry name" value="P-loop containing nucleotide triphosphate hydrolases"/>
    <property type="match status" value="1"/>
</dbReference>
<feature type="domain" description="Chaperone DnaJ C-terminal" evidence="2">
    <location>
        <begin position="415"/>
        <end position="582"/>
    </location>
</feature>
<dbReference type="GO" id="GO:0042026">
    <property type="term" value="P:protein refolding"/>
    <property type="evidence" value="ECO:0007669"/>
    <property type="project" value="TreeGrafter"/>
</dbReference>
<organism evidence="3 4">
    <name type="scientific">Micromonospora peucetia</name>
    <dbReference type="NCBI Taxonomy" id="47871"/>
    <lineage>
        <taxon>Bacteria</taxon>
        <taxon>Bacillati</taxon>
        <taxon>Actinomycetota</taxon>
        <taxon>Actinomycetes</taxon>
        <taxon>Micromonosporales</taxon>
        <taxon>Micromonosporaceae</taxon>
        <taxon>Micromonospora</taxon>
    </lineage>
</organism>
<evidence type="ECO:0000259" key="2">
    <source>
        <dbReference type="Pfam" id="PF01556"/>
    </source>
</evidence>
<reference evidence="3 4" key="1">
    <citation type="submission" date="2016-06" db="EMBL/GenBank/DDBJ databases">
        <authorList>
            <person name="Kjaerup R.B."/>
            <person name="Dalgaard T.S."/>
            <person name="Juul-Madsen H.R."/>
        </authorList>
    </citation>
    <scope>NUCLEOTIDE SEQUENCE [LARGE SCALE GENOMIC DNA]</scope>
    <source>
        <strain evidence="3 4">DSM 43363</strain>
    </source>
</reference>
<dbReference type="GO" id="GO:0043531">
    <property type="term" value="F:ADP binding"/>
    <property type="evidence" value="ECO:0007669"/>
    <property type="project" value="InterPro"/>
</dbReference>
<dbReference type="CDD" id="cd10747">
    <property type="entry name" value="DnaJ_C"/>
    <property type="match status" value="1"/>
</dbReference>
<dbReference type="Pfam" id="PF01556">
    <property type="entry name" value="DnaJ_C"/>
    <property type="match status" value="1"/>
</dbReference>
<evidence type="ECO:0000259" key="1">
    <source>
        <dbReference type="Pfam" id="PF00931"/>
    </source>
</evidence>
<gene>
    <name evidence="3" type="ORF">GA0070608_4556</name>
</gene>
<accession>A0A1C6VXS8</accession>
<dbReference type="SUPFAM" id="SSF52540">
    <property type="entry name" value="P-loop containing nucleoside triphosphate hydrolases"/>
    <property type="match status" value="1"/>
</dbReference>
<dbReference type="InterPro" id="IPR002939">
    <property type="entry name" value="DnaJ_C"/>
</dbReference>
<protein>
    <submittedName>
        <fullName evidence="3">NB-ARC domain-containing protein</fullName>
    </submittedName>
</protein>
<sequence length="583" mass="62389">MYGAVGTFYGPVTVGGRNQVDWPYQSGSIPPVSDHFQPRDAAAALDAATAPGSTAVVCQVLSGLGGVGKTQLAAHFARRELADGAVDLLVWTTATSRAGILSSYALVGNHLGGTDHQDPQRAAEEFLAWLANTGRRWLVVLDDLTEPGDLTGLWPPSTPNGRTVVTTRRRDAALLGSGRIPVEVGIFTPAEAEKYLRGKLAGRADLAEDVSGLAADLGYLPLALAQASAYLMDRGLTCGEYRERFADRRRRLAELMPEPQALPDGHRATVAAAWSLSIELANAMTPAGLARPLLELASHLDPNGVPTNIFITPAALRYLDEGRGSPSRPTGFLASLRRSRHVRPQVGAADARDALHCLQRLSLVSLTDNASEVRVHALVQRATREQIPPDRRTAAEQSATTALQQSRGADAILRFDLSLEEIVFGVEAPITMDTTVTCSTCEGELPALLDCRGCGGSGLLRTLRKLTVKIPPGVADGMRIRLAQQAEVGRYGGTRGDLYIEIHELPHERFTRIGDDLHCTLDGSSVDLATGGILPIVGLNDVTFRVLVPPRAHPGTRIRVPGQGVPHIRPTDPGRGDLYITLR</sequence>
<dbReference type="Proteomes" id="UP000199343">
    <property type="component" value="Unassembled WGS sequence"/>
</dbReference>
<evidence type="ECO:0000313" key="4">
    <source>
        <dbReference type="Proteomes" id="UP000199343"/>
    </source>
</evidence>
<dbReference type="InterPro" id="IPR002182">
    <property type="entry name" value="NB-ARC"/>
</dbReference>
<dbReference type="STRING" id="47871.GA0070608_4556"/>
<dbReference type="SUPFAM" id="SSF49493">
    <property type="entry name" value="HSP40/DnaJ peptide-binding domain"/>
    <property type="match status" value="2"/>
</dbReference>
<dbReference type="InterPro" id="IPR027417">
    <property type="entry name" value="P-loop_NTPase"/>
</dbReference>
<dbReference type="InterPro" id="IPR008971">
    <property type="entry name" value="HSP40/DnaJ_pept-bd"/>
</dbReference>
<feature type="domain" description="NB-ARC" evidence="1">
    <location>
        <begin position="61"/>
        <end position="192"/>
    </location>
</feature>
<dbReference type="Pfam" id="PF00931">
    <property type="entry name" value="NB-ARC"/>
    <property type="match status" value="1"/>
</dbReference>
<dbReference type="PANTHER" id="PTHR43096:SF48">
    <property type="entry name" value="CHAPERONE PROTEIN DNAJ"/>
    <property type="match status" value="1"/>
</dbReference>
<proteinExistence type="predicted"/>
<dbReference type="PANTHER" id="PTHR43096">
    <property type="entry name" value="DNAJ HOMOLOG 1, MITOCHONDRIAL-RELATED"/>
    <property type="match status" value="1"/>
</dbReference>
<dbReference type="GO" id="GO:0005737">
    <property type="term" value="C:cytoplasm"/>
    <property type="evidence" value="ECO:0007669"/>
    <property type="project" value="TreeGrafter"/>
</dbReference>
<dbReference type="GO" id="GO:0051082">
    <property type="term" value="F:unfolded protein binding"/>
    <property type="evidence" value="ECO:0007669"/>
    <property type="project" value="InterPro"/>
</dbReference>
<dbReference type="Gene3D" id="2.60.260.20">
    <property type="entry name" value="Urease metallochaperone UreE, N-terminal domain"/>
    <property type="match status" value="2"/>
</dbReference>
<name>A0A1C6VXS8_9ACTN</name>